<dbReference type="Proteomes" id="UP000262802">
    <property type="component" value="Chromosome"/>
</dbReference>
<comment type="similarity">
    <text evidence="1">Belongs to the NAD(P)H dehydrogenase (quinone) family.</text>
</comment>
<dbReference type="InterPro" id="IPR003680">
    <property type="entry name" value="Flavodoxin_fold"/>
</dbReference>
<keyword evidence="5" id="KW-1185">Reference proteome</keyword>
<keyword evidence="2" id="KW-0560">Oxidoreductase</keyword>
<dbReference type="Pfam" id="PF02525">
    <property type="entry name" value="Flavodoxin_2"/>
    <property type="match status" value="1"/>
</dbReference>
<feature type="domain" description="Flavodoxin-like fold" evidence="3">
    <location>
        <begin position="1"/>
        <end position="200"/>
    </location>
</feature>
<evidence type="ECO:0000313" key="5">
    <source>
        <dbReference type="Proteomes" id="UP000262802"/>
    </source>
</evidence>
<dbReference type="RefSeq" id="WP_119444047.1">
    <property type="nucleotide sequence ID" value="NZ_CP032317.1"/>
</dbReference>
<evidence type="ECO:0000256" key="2">
    <source>
        <dbReference type="ARBA" id="ARBA00023002"/>
    </source>
</evidence>
<dbReference type="InterPro" id="IPR051545">
    <property type="entry name" value="NAD(P)H_dehydrogenase_qn"/>
</dbReference>
<evidence type="ECO:0000313" key="4">
    <source>
        <dbReference type="EMBL" id="AYA36465.1"/>
    </source>
</evidence>
<evidence type="ECO:0000259" key="3">
    <source>
        <dbReference type="Pfam" id="PF02525"/>
    </source>
</evidence>
<gene>
    <name evidence="4" type="ORF">D3Y59_04980</name>
</gene>
<proteinExistence type="inferred from homology"/>
<organism evidence="4 5">
    <name type="scientific">Hymenobacter oligotrophus</name>
    <dbReference type="NCBI Taxonomy" id="2319843"/>
    <lineage>
        <taxon>Bacteria</taxon>
        <taxon>Pseudomonadati</taxon>
        <taxon>Bacteroidota</taxon>
        <taxon>Cytophagia</taxon>
        <taxon>Cytophagales</taxon>
        <taxon>Hymenobacteraceae</taxon>
        <taxon>Hymenobacter</taxon>
    </lineage>
</organism>
<dbReference type="InterPro" id="IPR029039">
    <property type="entry name" value="Flavoprotein-like_sf"/>
</dbReference>
<dbReference type="EMBL" id="CP032317">
    <property type="protein sequence ID" value="AYA36465.1"/>
    <property type="molecule type" value="Genomic_DNA"/>
</dbReference>
<dbReference type="GO" id="GO:0005829">
    <property type="term" value="C:cytosol"/>
    <property type="evidence" value="ECO:0007669"/>
    <property type="project" value="TreeGrafter"/>
</dbReference>
<dbReference type="Gene3D" id="3.40.50.360">
    <property type="match status" value="1"/>
</dbReference>
<name>A0A3B7QY19_9BACT</name>
<dbReference type="SUPFAM" id="SSF52218">
    <property type="entry name" value="Flavoproteins"/>
    <property type="match status" value="1"/>
</dbReference>
<dbReference type="PANTHER" id="PTHR10204">
    <property type="entry name" value="NAD P H OXIDOREDUCTASE-RELATED"/>
    <property type="match status" value="1"/>
</dbReference>
<accession>A0A3B7QY19</accession>
<dbReference type="GO" id="GO:0003955">
    <property type="term" value="F:NAD(P)H dehydrogenase (quinone) activity"/>
    <property type="evidence" value="ECO:0007669"/>
    <property type="project" value="TreeGrafter"/>
</dbReference>
<dbReference type="OrthoDB" id="652200at2"/>
<dbReference type="KEGG" id="hyh:D3Y59_04980"/>
<dbReference type="PANTHER" id="PTHR10204:SF34">
    <property type="entry name" value="NAD(P)H DEHYDROGENASE [QUINONE] 1 ISOFORM 1"/>
    <property type="match status" value="1"/>
</dbReference>
<evidence type="ECO:0000256" key="1">
    <source>
        <dbReference type="ARBA" id="ARBA00006252"/>
    </source>
</evidence>
<reference evidence="4 5" key="1">
    <citation type="submission" date="2018-09" db="EMBL/GenBank/DDBJ databases">
        <title>Hymenobacter medium sp. nov., isolated from R2A medium.</title>
        <authorList>
            <person name="Yingchao G."/>
        </authorList>
    </citation>
    <scope>NUCLEOTIDE SEQUENCE [LARGE SCALE GENOMIC DNA]</scope>
    <source>
        <strain evidence="5">sh-6</strain>
    </source>
</reference>
<sequence length="212" mass="23131">MNVLLVLAHPEPASYNGHLARLAVETLTAAGHTVEVSDLYQQRFAAIAGPADLEPAYAADFFDLQAAQRAGVAADSFEPAISAEMDKLRRADLLMLQFPLWWHSVPAILKGWIDRVLAVGFAYGGTKELAGKKALVSLTSGTPNELWDGVTLPTLESTLSHLLRGTFAFCGMEVYEPFMIGSAKHLGAEQRAAADAEFVRMLQELDTRKRIF</sequence>
<dbReference type="AlphaFoldDB" id="A0A3B7QY19"/>
<protein>
    <submittedName>
        <fullName evidence="4">Flavodoxin family protein</fullName>
    </submittedName>
</protein>